<dbReference type="AlphaFoldDB" id="A0A3D9CPV8"/>
<evidence type="ECO:0000313" key="2">
    <source>
        <dbReference type="Proteomes" id="UP000256326"/>
    </source>
</evidence>
<organism evidence="1 2">
    <name type="scientific">Epilithonimonas hispanica</name>
    <dbReference type="NCBI Taxonomy" id="358687"/>
    <lineage>
        <taxon>Bacteria</taxon>
        <taxon>Pseudomonadati</taxon>
        <taxon>Bacteroidota</taxon>
        <taxon>Flavobacteriia</taxon>
        <taxon>Flavobacteriales</taxon>
        <taxon>Weeksellaceae</taxon>
        <taxon>Chryseobacterium group</taxon>
        <taxon>Epilithonimonas</taxon>
    </lineage>
</organism>
<evidence type="ECO:0000313" key="1">
    <source>
        <dbReference type="EMBL" id="REC67790.1"/>
    </source>
</evidence>
<protein>
    <submittedName>
        <fullName evidence="1">Uncharacterized protein</fullName>
    </submittedName>
</protein>
<proteinExistence type="predicted"/>
<sequence length="103" mass="12028">MSNIFIDYLFQLVKKLYSVFPNFKTIIMDIEISYFDFKNLSPQDQCQLVTTKGQIINESSKNDLRFVIYTLGSFLVEITYIQQNNRLASFNVYQNTYASSHTG</sequence>
<name>A0A3D9CPV8_9FLAO</name>
<reference evidence="1 2" key="1">
    <citation type="journal article" date="2006" name="Int. J. Syst. Evol. Microbiol.">
        <title>Chryseobacterium hispanicum sp. nov., isolated from the drinking water distribution system of Sevilla, Spain.</title>
        <authorList>
            <person name="Gallego V."/>
            <person name="Garcia M.T."/>
            <person name="Ventosa A."/>
        </authorList>
    </citation>
    <scope>NUCLEOTIDE SEQUENCE [LARGE SCALE GENOMIC DNA]</scope>
    <source>
        <strain evidence="1 2">KCTC 22104</strain>
    </source>
</reference>
<dbReference type="EMBL" id="QNUG01000040">
    <property type="protein sequence ID" value="REC67790.1"/>
    <property type="molecule type" value="Genomic_DNA"/>
</dbReference>
<gene>
    <name evidence="1" type="ORF">DRF58_14800</name>
</gene>
<accession>A0A3D9CPV8</accession>
<comment type="caution">
    <text evidence="1">The sequence shown here is derived from an EMBL/GenBank/DDBJ whole genome shotgun (WGS) entry which is preliminary data.</text>
</comment>
<dbReference type="Proteomes" id="UP000256326">
    <property type="component" value="Unassembled WGS sequence"/>
</dbReference>
<keyword evidence="2" id="KW-1185">Reference proteome</keyword>